<dbReference type="RefSeq" id="WP_254268787.1">
    <property type="nucleotide sequence ID" value="NZ_CP100400.1"/>
</dbReference>
<gene>
    <name evidence="2" type="ORF">ACFO9K_14970</name>
</gene>
<dbReference type="Proteomes" id="UP001595945">
    <property type="component" value="Unassembled WGS sequence"/>
</dbReference>
<name>A0ABD5Q4B8_9EURY</name>
<evidence type="ECO:0000256" key="1">
    <source>
        <dbReference type="SAM" id="MobiDB-lite"/>
    </source>
</evidence>
<dbReference type="GeneID" id="73043720"/>
<organism evidence="2 3">
    <name type="scientific">Halorussus aquaticus</name>
    <dbReference type="NCBI Taxonomy" id="2953748"/>
    <lineage>
        <taxon>Archaea</taxon>
        <taxon>Methanobacteriati</taxon>
        <taxon>Methanobacteriota</taxon>
        <taxon>Stenosarchaea group</taxon>
        <taxon>Halobacteria</taxon>
        <taxon>Halobacteriales</taxon>
        <taxon>Haladaptataceae</taxon>
        <taxon>Halorussus</taxon>
    </lineage>
</organism>
<evidence type="ECO:0000313" key="2">
    <source>
        <dbReference type="EMBL" id="MFC4825560.1"/>
    </source>
</evidence>
<dbReference type="AlphaFoldDB" id="A0ABD5Q4B8"/>
<protein>
    <recommendedName>
        <fullName evidence="4">LPP20 lipoprotein</fullName>
    </recommendedName>
</protein>
<feature type="region of interest" description="Disordered" evidence="1">
    <location>
        <begin position="192"/>
        <end position="211"/>
    </location>
</feature>
<comment type="caution">
    <text evidence="2">The sequence shown here is derived from an EMBL/GenBank/DDBJ whole genome shotgun (WGS) entry which is preliminary data.</text>
</comment>
<proteinExistence type="predicted"/>
<reference evidence="2 3" key="1">
    <citation type="journal article" date="2019" name="Int. J. Syst. Evol. Microbiol.">
        <title>The Global Catalogue of Microorganisms (GCM) 10K type strain sequencing project: providing services to taxonomists for standard genome sequencing and annotation.</title>
        <authorList>
            <consortium name="The Broad Institute Genomics Platform"/>
            <consortium name="The Broad Institute Genome Sequencing Center for Infectious Disease"/>
            <person name="Wu L."/>
            <person name="Ma J."/>
        </authorList>
    </citation>
    <scope>NUCLEOTIDE SEQUENCE [LARGE SCALE GENOMIC DNA]</scope>
    <source>
        <strain evidence="2 3">XZYJ18</strain>
    </source>
</reference>
<dbReference type="EMBL" id="JBHSHT010000002">
    <property type="protein sequence ID" value="MFC4825560.1"/>
    <property type="molecule type" value="Genomic_DNA"/>
</dbReference>
<feature type="region of interest" description="Disordered" evidence="1">
    <location>
        <begin position="24"/>
        <end position="44"/>
    </location>
</feature>
<evidence type="ECO:0008006" key="4">
    <source>
        <dbReference type="Google" id="ProtNLM"/>
    </source>
</evidence>
<accession>A0ABD5Q4B8</accession>
<sequence>MKPTFVLLLAGVALLGATGAVAADTGGSQSTWPHDDTTTNESNATTISPGQQLAGAVGAQGAALQGELWNRTLADRLANATTAAERAEVVADETETLESYLDALTGVRGNLTDAWADGDLSEGEYRTSLAEFVVRARIVELRANQTVRAATNLSLAVRERNGVNVTRVRNVSEQAHELYQFEGPIGREVANETLANESVRSPLPKLGERSE</sequence>
<keyword evidence="3" id="KW-1185">Reference proteome</keyword>
<evidence type="ECO:0000313" key="3">
    <source>
        <dbReference type="Proteomes" id="UP001595945"/>
    </source>
</evidence>